<feature type="modified residue" description="4-aspartylphosphate" evidence="1">
    <location>
        <position position="76"/>
    </location>
</feature>
<keyword evidence="1" id="KW-0597">Phosphoprotein</keyword>
<dbReference type="GO" id="GO:0000160">
    <property type="term" value="P:phosphorelay signal transduction system"/>
    <property type="evidence" value="ECO:0007669"/>
    <property type="project" value="InterPro"/>
</dbReference>
<dbReference type="CDD" id="cd17557">
    <property type="entry name" value="REC_Rcp-like"/>
    <property type="match status" value="1"/>
</dbReference>
<dbReference type="InterPro" id="IPR011006">
    <property type="entry name" value="CheY-like_superfamily"/>
</dbReference>
<dbReference type="SUPFAM" id="SSF52172">
    <property type="entry name" value="CheY-like"/>
    <property type="match status" value="1"/>
</dbReference>
<proteinExistence type="predicted"/>
<organism evidence="3 4">
    <name type="scientific">Candidatus Scalindua rubra</name>
    <dbReference type="NCBI Taxonomy" id="1872076"/>
    <lineage>
        <taxon>Bacteria</taxon>
        <taxon>Pseudomonadati</taxon>
        <taxon>Planctomycetota</taxon>
        <taxon>Candidatus Brocadiia</taxon>
        <taxon>Candidatus Brocadiales</taxon>
        <taxon>Candidatus Scalinduaceae</taxon>
        <taxon>Candidatus Scalindua</taxon>
    </lineage>
</organism>
<evidence type="ECO:0000313" key="3">
    <source>
        <dbReference type="EMBL" id="ODS30483.1"/>
    </source>
</evidence>
<dbReference type="AlphaFoldDB" id="A0A1E3X487"/>
<protein>
    <submittedName>
        <fullName evidence="3">Response regulator receiver protein</fullName>
    </submittedName>
</protein>
<dbReference type="PROSITE" id="PS50110">
    <property type="entry name" value="RESPONSE_REGULATORY"/>
    <property type="match status" value="1"/>
</dbReference>
<dbReference type="Gene3D" id="3.40.50.2300">
    <property type="match status" value="1"/>
</dbReference>
<name>A0A1E3X487_9BACT</name>
<dbReference type="PANTHER" id="PTHR44520:SF1">
    <property type="entry name" value="TWO-COMPONENT SYSTEM REGULATORY PROTEIN"/>
    <property type="match status" value="1"/>
</dbReference>
<evidence type="ECO:0000256" key="1">
    <source>
        <dbReference type="PROSITE-ProRule" id="PRU00169"/>
    </source>
</evidence>
<feature type="domain" description="Response regulatory" evidence="2">
    <location>
        <begin position="15"/>
        <end position="143"/>
    </location>
</feature>
<dbReference type="Proteomes" id="UP000094056">
    <property type="component" value="Unassembled WGS sequence"/>
</dbReference>
<dbReference type="InterPro" id="IPR001789">
    <property type="entry name" value="Sig_transdc_resp-reg_receiver"/>
</dbReference>
<dbReference type="SMART" id="SM00448">
    <property type="entry name" value="REC"/>
    <property type="match status" value="1"/>
</dbReference>
<dbReference type="Pfam" id="PF00072">
    <property type="entry name" value="Response_reg"/>
    <property type="match status" value="1"/>
</dbReference>
<evidence type="ECO:0000313" key="4">
    <source>
        <dbReference type="Proteomes" id="UP000094056"/>
    </source>
</evidence>
<dbReference type="InterPro" id="IPR052893">
    <property type="entry name" value="TCS_response_regulator"/>
</dbReference>
<sequence length="158" mass="17745">MTNVQSENINPQTKIILLVEDNPDDVELTLRALKTNNIRNEVVVVNDGAEALDYVFGTGAYAGRDTSIMPVVILLDLKLPKVDGLEVLKRLRSDERTKLIPVVVLTTSDEEKDMVESYKNGANSYIRKPVDFASFREAVQQLKVYWILLNEPPPDSKS</sequence>
<dbReference type="PANTHER" id="PTHR44520">
    <property type="entry name" value="RESPONSE REGULATOR RCP1-RELATED"/>
    <property type="match status" value="1"/>
</dbReference>
<reference evidence="3 4" key="1">
    <citation type="submission" date="2016-07" db="EMBL/GenBank/DDBJ databases">
        <title>Draft genome of Scalindua rubra, obtained from a brine-seawater interface in the Red Sea, sheds light on salt adaptation in anammox bacteria.</title>
        <authorList>
            <person name="Speth D.R."/>
            <person name="Lagkouvardos I."/>
            <person name="Wang Y."/>
            <person name="Qian P.-Y."/>
            <person name="Dutilh B.E."/>
            <person name="Jetten M.S."/>
        </authorList>
    </citation>
    <scope>NUCLEOTIDE SEQUENCE [LARGE SCALE GENOMIC DNA]</scope>
    <source>
        <strain evidence="3">BSI-1</strain>
    </source>
</reference>
<accession>A0A1E3X487</accession>
<gene>
    <name evidence="3" type="ORF">SCARUB_04401</name>
</gene>
<dbReference type="EMBL" id="MAYW01000217">
    <property type="protein sequence ID" value="ODS30483.1"/>
    <property type="molecule type" value="Genomic_DNA"/>
</dbReference>
<comment type="caution">
    <text evidence="3">The sequence shown here is derived from an EMBL/GenBank/DDBJ whole genome shotgun (WGS) entry which is preliminary data.</text>
</comment>
<evidence type="ECO:0000259" key="2">
    <source>
        <dbReference type="PROSITE" id="PS50110"/>
    </source>
</evidence>